<dbReference type="RefSeq" id="WP_208612324.1">
    <property type="nucleotide sequence ID" value="NZ_FUZO01000001.1"/>
</dbReference>
<keyword evidence="1 5" id="KW-0436">Ligase</keyword>
<dbReference type="Gene3D" id="3.30.590.20">
    <property type="match status" value="1"/>
</dbReference>
<dbReference type="PANTHER" id="PTHR36510">
    <property type="entry name" value="GLUTAMATE--CYSTEINE LIGASE 2-RELATED"/>
    <property type="match status" value="1"/>
</dbReference>
<sequence>MRSIGVEEELLLVDDRTGRPLAVARQALRSLATDGGTAVTNEIQQEMVEAVSRPHRNLDGLGADLVAGRERADVAARAAGARAAALATSPVAASPHATDSARYRAIMDRFGIIGRESLTCGFHIHVSIASPEEGVAVLDRIRTWLPVVLALSTNSPFWQAEDTGYQSYRSQVWGRWPCAGPTDLFGSVDAYRWYEQCLLDTGGPVDEGMLYFDARLSRSWPTVEVRVADVCLDPQDAVTIAGLVRGLVDTAAGHWRAGAEPRPVPSAALRVASWRAGRSGVGGQLVDPRTGRPRPAEEVVLDLLATIRPALVENGDDAVVADGTSHILARGTGATRQRAARAAGGRMTDAVMDAVRATHDQGRTGMQRVGGDSALRDDAGAVHRTVRADDLQAG</sequence>
<dbReference type="Pfam" id="PF04107">
    <property type="entry name" value="GCS2"/>
    <property type="match status" value="1"/>
</dbReference>
<dbReference type="NCBIfam" id="NF010041">
    <property type="entry name" value="PRK13517.1-1"/>
    <property type="match status" value="1"/>
</dbReference>
<evidence type="ECO:0000256" key="3">
    <source>
        <dbReference type="ARBA" id="ARBA00022840"/>
    </source>
</evidence>
<dbReference type="PANTHER" id="PTHR36510:SF1">
    <property type="entry name" value="GLUTAMATE--CYSTEINE LIGASE 2-RELATED"/>
    <property type="match status" value="1"/>
</dbReference>
<dbReference type="EC" id="6.3.2.2" evidence="5"/>
<dbReference type="Proteomes" id="UP000190827">
    <property type="component" value="Unassembled WGS sequence"/>
</dbReference>
<reference evidence="6 7" key="1">
    <citation type="submission" date="2017-02" db="EMBL/GenBank/DDBJ databases">
        <authorList>
            <person name="Varghese N."/>
            <person name="Submissions S."/>
        </authorList>
    </citation>
    <scope>NUCLEOTIDE SEQUENCE [LARGE SCALE GENOMIC DNA]</scope>
    <source>
        <strain evidence="6 7">VKM Ac-1787</strain>
    </source>
</reference>
<comment type="caution">
    <text evidence="6">The sequence shown here is derived from an EMBL/GenBank/DDBJ whole genome shotgun (WGS) entry which is preliminary data.</text>
</comment>
<evidence type="ECO:0000256" key="2">
    <source>
        <dbReference type="ARBA" id="ARBA00022741"/>
    </source>
</evidence>
<dbReference type="SUPFAM" id="SSF55931">
    <property type="entry name" value="Glutamine synthetase/guanido kinase"/>
    <property type="match status" value="1"/>
</dbReference>
<keyword evidence="7" id="KW-1185">Reference proteome</keyword>
<evidence type="ECO:0000256" key="1">
    <source>
        <dbReference type="ARBA" id="ARBA00022598"/>
    </source>
</evidence>
<keyword evidence="3 5" id="KW-0067">ATP-binding</keyword>
<dbReference type="InterPro" id="IPR050141">
    <property type="entry name" value="GCL_type2/YbdK_subfam"/>
</dbReference>
<dbReference type="InterPro" id="IPR014746">
    <property type="entry name" value="Gln_synth/guanido_kin_cat_dom"/>
</dbReference>
<dbReference type="InterPro" id="IPR011793">
    <property type="entry name" value="YbdK"/>
</dbReference>
<gene>
    <name evidence="6" type="ORF">SAMN06295973_1618</name>
</gene>
<name>A0ABY1LK48_9MICO</name>
<comment type="catalytic activity">
    <reaction evidence="4 5">
        <text>L-cysteine + L-glutamate + ATP = gamma-L-glutamyl-L-cysteine + ADP + phosphate + H(+)</text>
        <dbReference type="Rhea" id="RHEA:13285"/>
        <dbReference type="ChEBI" id="CHEBI:15378"/>
        <dbReference type="ChEBI" id="CHEBI:29985"/>
        <dbReference type="ChEBI" id="CHEBI:30616"/>
        <dbReference type="ChEBI" id="CHEBI:35235"/>
        <dbReference type="ChEBI" id="CHEBI:43474"/>
        <dbReference type="ChEBI" id="CHEBI:58173"/>
        <dbReference type="ChEBI" id="CHEBI:456216"/>
        <dbReference type="EC" id="6.3.2.2"/>
    </reaction>
</comment>
<evidence type="ECO:0000256" key="5">
    <source>
        <dbReference type="HAMAP-Rule" id="MF_01609"/>
    </source>
</evidence>
<dbReference type="GO" id="GO:0016874">
    <property type="term" value="F:ligase activity"/>
    <property type="evidence" value="ECO:0007669"/>
    <property type="project" value="UniProtKB-KW"/>
</dbReference>
<keyword evidence="2 5" id="KW-0547">Nucleotide-binding</keyword>
<protein>
    <recommendedName>
        <fullName evidence="5">Putative glutamate--cysteine ligase 2</fullName>
        <ecNumber evidence="5">6.3.2.2</ecNumber>
    </recommendedName>
    <alternativeName>
        <fullName evidence="5">Gamma-glutamylcysteine synthetase 2</fullName>
        <shortName evidence="5">GCS 2</shortName>
        <shortName evidence="5">Gamma-GCS 2</shortName>
    </alternativeName>
</protein>
<comment type="function">
    <text evidence="5">ATP-dependent carboxylate-amine ligase which exhibits weak glutamate--cysteine ligase activity.</text>
</comment>
<accession>A0ABY1LK48</accession>
<comment type="similarity">
    <text evidence="5">Belongs to the glutamate--cysteine ligase type 2 family. YbdK subfamily.</text>
</comment>
<dbReference type="EMBL" id="FUZO01000001">
    <property type="protein sequence ID" value="SKC51983.1"/>
    <property type="molecule type" value="Genomic_DNA"/>
</dbReference>
<proteinExistence type="inferred from homology"/>
<evidence type="ECO:0000313" key="6">
    <source>
        <dbReference type="EMBL" id="SKC51983.1"/>
    </source>
</evidence>
<evidence type="ECO:0000256" key="4">
    <source>
        <dbReference type="ARBA" id="ARBA00048819"/>
    </source>
</evidence>
<dbReference type="InterPro" id="IPR006336">
    <property type="entry name" value="GCS2"/>
</dbReference>
<evidence type="ECO:0000313" key="7">
    <source>
        <dbReference type="Proteomes" id="UP000190827"/>
    </source>
</evidence>
<dbReference type="NCBIfam" id="TIGR02050">
    <property type="entry name" value="gshA_cyan_rel"/>
    <property type="match status" value="1"/>
</dbReference>
<organism evidence="6 7">
    <name type="scientific">Plantibacter cousiniae</name>
    <name type="common">nom. nud.</name>
    <dbReference type="NCBI Taxonomy" id="199709"/>
    <lineage>
        <taxon>Bacteria</taxon>
        <taxon>Bacillati</taxon>
        <taxon>Actinomycetota</taxon>
        <taxon>Actinomycetes</taxon>
        <taxon>Micrococcales</taxon>
        <taxon>Microbacteriaceae</taxon>
        <taxon>Plantibacter</taxon>
    </lineage>
</organism>
<dbReference type="HAMAP" id="MF_01609">
    <property type="entry name" value="Glu_cys_ligase_2"/>
    <property type="match status" value="1"/>
</dbReference>